<dbReference type="Gene3D" id="3.30.200.20">
    <property type="entry name" value="Phosphorylase Kinase, domain 1"/>
    <property type="match status" value="1"/>
</dbReference>
<dbReference type="RefSeq" id="XP_048137311.1">
    <property type="nucleotide sequence ID" value="XM_048281354.1"/>
</dbReference>
<evidence type="ECO:0000256" key="3">
    <source>
        <dbReference type="ARBA" id="ARBA00022729"/>
    </source>
</evidence>
<feature type="region of interest" description="Disordered" evidence="10">
    <location>
        <begin position="650"/>
        <end position="669"/>
    </location>
</feature>
<keyword evidence="7" id="KW-0067">ATP-binding</keyword>
<keyword evidence="8" id="KW-0675">Receptor</keyword>
<keyword evidence="14" id="KW-1185">Reference proteome</keyword>
<dbReference type="InterPro" id="IPR011009">
    <property type="entry name" value="Kinase-like_dom_sf"/>
</dbReference>
<evidence type="ECO:0000256" key="6">
    <source>
        <dbReference type="ARBA" id="ARBA00022777"/>
    </source>
</evidence>
<evidence type="ECO:0000256" key="8">
    <source>
        <dbReference type="ARBA" id="ARBA00023170"/>
    </source>
</evidence>
<protein>
    <submittedName>
        <fullName evidence="15">Cysteine-rich receptor-like protein kinase 1</fullName>
    </submittedName>
</protein>
<dbReference type="InterPro" id="IPR002902">
    <property type="entry name" value="GNK2"/>
</dbReference>
<keyword evidence="1" id="KW-0723">Serine/threonine-protein kinase</keyword>
<dbReference type="Gene3D" id="1.10.510.10">
    <property type="entry name" value="Transferase(Phosphotransferase) domain 1"/>
    <property type="match status" value="1"/>
</dbReference>
<evidence type="ECO:0000259" key="12">
    <source>
        <dbReference type="PROSITE" id="PS50011"/>
    </source>
</evidence>
<keyword evidence="6" id="KW-0418">Kinase</keyword>
<dbReference type="InterPro" id="IPR038408">
    <property type="entry name" value="GNK2_sf"/>
</dbReference>
<organism evidence="14 15">
    <name type="scientific">Rhodamnia argentea</name>
    <dbReference type="NCBI Taxonomy" id="178133"/>
    <lineage>
        <taxon>Eukaryota</taxon>
        <taxon>Viridiplantae</taxon>
        <taxon>Streptophyta</taxon>
        <taxon>Embryophyta</taxon>
        <taxon>Tracheophyta</taxon>
        <taxon>Spermatophyta</taxon>
        <taxon>Magnoliopsida</taxon>
        <taxon>eudicotyledons</taxon>
        <taxon>Gunneridae</taxon>
        <taxon>Pentapetalae</taxon>
        <taxon>rosids</taxon>
        <taxon>malvids</taxon>
        <taxon>Myrtales</taxon>
        <taxon>Myrtaceae</taxon>
        <taxon>Myrtoideae</taxon>
        <taxon>Myrteae</taxon>
        <taxon>Australasian group</taxon>
        <taxon>Rhodamnia</taxon>
    </lineage>
</organism>
<name>A0ABM3HL44_9MYRT</name>
<dbReference type="CDD" id="cd23509">
    <property type="entry name" value="Gnk2-like"/>
    <property type="match status" value="2"/>
</dbReference>
<evidence type="ECO:0000256" key="1">
    <source>
        <dbReference type="ARBA" id="ARBA00022527"/>
    </source>
</evidence>
<keyword evidence="5" id="KW-0547">Nucleotide-binding</keyword>
<evidence type="ECO:0000256" key="5">
    <source>
        <dbReference type="ARBA" id="ARBA00022741"/>
    </source>
</evidence>
<dbReference type="SMART" id="SM00220">
    <property type="entry name" value="S_TKc"/>
    <property type="match status" value="1"/>
</dbReference>
<keyword evidence="9" id="KW-0325">Glycoprotein</keyword>
<dbReference type="InterPro" id="IPR000719">
    <property type="entry name" value="Prot_kinase_dom"/>
</dbReference>
<keyword evidence="3" id="KW-0732">Signal</keyword>
<dbReference type="PROSITE" id="PS51473">
    <property type="entry name" value="GNK2"/>
    <property type="match status" value="2"/>
</dbReference>
<feature type="domain" description="Protein kinase" evidence="12">
    <location>
        <begin position="334"/>
        <end position="618"/>
    </location>
</feature>
<evidence type="ECO:0000256" key="7">
    <source>
        <dbReference type="ARBA" id="ARBA00022840"/>
    </source>
</evidence>
<dbReference type="Pfam" id="PF01657">
    <property type="entry name" value="Stress-antifung"/>
    <property type="match status" value="2"/>
</dbReference>
<evidence type="ECO:0000256" key="4">
    <source>
        <dbReference type="ARBA" id="ARBA00022737"/>
    </source>
</evidence>
<feature type="domain" description="Gnk2-homologous" evidence="13">
    <location>
        <begin position="41"/>
        <end position="141"/>
    </location>
</feature>
<reference evidence="15" key="1">
    <citation type="submission" date="2025-08" db="UniProtKB">
        <authorList>
            <consortium name="RefSeq"/>
        </authorList>
    </citation>
    <scope>IDENTIFICATION</scope>
    <source>
        <tissue evidence="15">Leaf</tissue>
    </source>
</reference>
<keyword evidence="4" id="KW-0677">Repeat</keyword>
<dbReference type="PROSITE" id="PS00108">
    <property type="entry name" value="PROTEIN_KINASE_ST"/>
    <property type="match status" value="1"/>
</dbReference>
<evidence type="ECO:0000313" key="14">
    <source>
        <dbReference type="Proteomes" id="UP000827889"/>
    </source>
</evidence>
<dbReference type="SUPFAM" id="SSF56112">
    <property type="entry name" value="Protein kinase-like (PK-like)"/>
    <property type="match status" value="1"/>
</dbReference>
<dbReference type="PANTHER" id="PTHR47973">
    <property type="entry name" value="CYSTEINE-RICH RECEPTOR-LIKE PROTEIN KINASE 3"/>
    <property type="match status" value="1"/>
</dbReference>
<accession>A0ABM3HL44</accession>
<dbReference type="Proteomes" id="UP000827889">
    <property type="component" value="Chromosome 6"/>
</dbReference>
<evidence type="ECO:0000256" key="2">
    <source>
        <dbReference type="ARBA" id="ARBA00022679"/>
    </source>
</evidence>
<proteinExistence type="predicted"/>
<dbReference type="PROSITE" id="PS50011">
    <property type="entry name" value="PROTEIN_KINASE_DOM"/>
    <property type="match status" value="1"/>
</dbReference>
<keyword evidence="11" id="KW-0472">Membrane</keyword>
<gene>
    <name evidence="15" type="primary">LOC115741569</name>
</gene>
<evidence type="ECO:0000256" key="11">
    <source>
        <dbReference type="SAM" id="Phobius"/>
    </source>
</evidence>
<sequence>MIPNGASPSMRSPIPISAYFALPLLALSSSFFSLALSDPRIAEAALLCGNSTGILAGNIIPNFGAVMRVILGSVTDQRWGNYSLTSPPPPVYGLAQCHGDLIETDCLLCFAESRTRIPRCLPNSGRLFLDGCFLRYDGYNFYNETADPTYDTLKCSSSSAVPADQKDRAAEFSDRVDRVLTNVSASAVQNKGFAVAGEDGAGGAAGVYALAQCWSTLDAGGCRACLENATSMARSCAPREEARAMNAGCFLRYSTAKFYNVPVTGGSSRVRITIAIASSAAAAISLVLIGAYIGYRTYSKKKQVRDSLMRLPASVSKSGLYFNYETLEKATNFFDNSRKLGQGGAGSVYKGILPDGKVVAVKRLVFNTRQWVDDFFNEVNLINGIRHENLVRLLGCSIEGPESLLVYEYIPNRSLDQVLFANNAAHVLTWEERLHIITGTAEGLAFLHGGCAVKIIHRDIKTSNILLDENLTAKIADFGLARCIAPDASHLSTGIAGTLGYMAPEYLVKGQLTEKADVYAFGVLVLEILSGRKNSIFAQGSGSVLQSVWKHYKSNNLAACVDPALRGEFPVLEASNVLQISLLCTQASMELRPPMSRIVEMLNDRDRVVPQPKQPPFLNASVLSDESSSRSSYTQTWLSNQLTASEVSSGLMGSLRTNSRHAIQASEPR</sequence>
<dbReference type="Pfam" id="PF07714">
    <property type="entry name" value="PK_Tyr_Ser-Thr"/>
    <property type="match status" value="1"/>
</dbReference>
<feature type="domain" description="Gnk2-homologous" evidence="13">
    <location>
        <begin position="153"/>
        <end position="258"/>
    </location>
</feature>
<keyword evidence="11" id="KW-1133">Transmembrane helix</keyword>
<feature type="transmembrane region" description="Helical" evidence="11">
    <location>
        <begin position="272"/>
        <end position="295"/>
    </location>
</feature>
<evidence type="ECO:0000256" key="9">
    <source>
        <dbReference type="ARBA" id="ARBA00023180"/>
    </source>
</evidence>
<dbReference type="GeneID" id="115741569"/>
<evidence type="ECO:0000313" key="15">
    <source>
        <dbReference type="RefSeq" id="XP_048137311.1"/>
    </source>
</evidence>
<dbReference type="CDD" id="cd14066">
    <property type="entry name" value="STKc_IRAK"/>
    <property type="match status" value="1"/>
</dbReference>
<keyword evidence="11" id="KW-0812">Transmembrane</keyword>
<dbReference type="InterPro" id="IPR052059">
    <property type="entry name" value="CR_Ser/Thr_kinase"/>
</dbReference>
<dbReference type="InterPro" id="IPR008271">
    <property type="entry name" value="Ser/Thr_kinase_AS"/>
</dbReference>
<dbReference type="InterPro" id="IPR001245">
    <property type="entry name" value="Ser-Thr/Tyr_kinase_cat_dom"/>
</dbReference>
<evidence type="ECO:0000259" key="13">
    <source>
        <dbReference type="PROSITE" id="PS51473"/>
    </source>
</evidence>
<keyword evidence="2" id="KW-0808">Transferase</keyword>
<evidence type="ECO:0000256" key="10">
    <source>
        <dbReference type="SAM" id="MobiDB-lite"/>
    </source>
</evidence>
<dbReference type="Gene3D" id="3.30.430.20">
    <property type="entry name" value="Gnk2 domain, C-X8-C-X2-C motif"/>
    <property type="match status" value="2"/>
</dbReference>